<proteinExistence type="predicted"/>
<dbReference type="STRING" id="489703.SAMN04488038_102128"/>
<dbReference type="Proteomes" id="UP000199233">
    <property type="component" value="Unassembled WGS sequence"/>
</dbReference>
<evidence type="ECO:0000313" key="2">
    <source>
        <dbReference type="Proteomes" id="UP000199233"/>
    </source>
</evidence>
<dbReference type="OrthoDB" id="5739735at2"/>
<keyword evidence="2" id="KW-1185">Reference proteome</keyword>
<reference evidence="1 2" key="1">
    <citation type="submission" date="2016-10" db="EMBL/GenBank/DDBJ databases">
        <authorList>
            <person name="de Groot N.N."/>
        </authorList>
    </citation>
    <scope>NUCLEOTIDE SEQUENCE [LARGE SCALE GENOMIC DNA]</scope>
    <source>
        <strain evidence="1 2">DSM 25927</strain>
    </source>
</reference>
<gene>
    <name evidence="1" type="ORF">SAMN04488038_102128</name>
</gene>
<name>A0A1H9BKB8_9GAMM</name>
<protein>
    <recommendedName>
        <fullName evidence="3">DUF1329 domain-containing protein</fullName>
    </recommendedName>
</protein>
<accession>A0A1H9BKB8</accession>
<dbReference type="AlphaFoldDB" id="A0A1H9BKB8"/>
<evidence type="ECO:0000313" key="1">
    <source>
        <dbReference type="EMBL" id="SEP89440.1"/>
    </source>
</evidence>
<dbReference type="Pfam" id="PF07044">
    <property type="entry name" value="DUF1329"/>
    <property type="match status" value="1"/>
</dbReference>
<evidence type="ECO:0008006" key="3">
    <source>
        <dbReference type="Google" id="ProtNLM"/>
    </source>
</evidence>
<organism evidence="1 2">
    <name type="scientific">Solimonas aquatica</name>
    <dbReference type="NCBI Taxonomy" id="489703"/>
    <lineage>
        <taxon>Bacteria</taxon>
        <taxon>Pseudomonadati</taxon>
        <taxon>Pseudomonadota</taxon>
        <taxon>Gammaproteobacteria</taxon>
        <taxon>Nevskiales</taxon>
        <taxon>Nevskiaceae</taxon>
        <taxon>Solimonas</taxon>
    </lineage>
</organism>
<dbReference type="InterPro" id="IPR010752">
    <property type="entry name" value="DUF1329"/>
</dbReference>
<dbReference type="Gene3D" id="2.50.20.10">
    <property type="entry name" value="Lipoprotein localisation LolA/LolB/LppX"/>
    <property type="match status" value="1"/>
</dbReference>
<dbReference type="RefSeq" id="WP_093281997.1">
    <property type="nucleotide sequence ID" value="NZ_FOFS01000002.1"/>
</dbReference>
<sequence length="465" mass="53087">MRIRKYDFNYGRRKMMESVAYGLGAGVLMPYDKLLAKEIDDIGKAYPDELLSVEAQSKGKVKVGDYITKDNVEHVKHLLDPGVYEQITGPENRKIYIKAPTTNPRDLVSAAYYEATVQDVKSGHAGKFDANGNVVDENGKKWQGGLPFVNPKSGQEVWANMCLNIGRADNACYVIEQKDYGANGKQEYHYNFQWVELNSTARTDRKVFKGMENELRRQSVFFAASPDVRGTSFLSIWDYDMRKIPELYGYLPEFRRVRQFPSNQRFEPLVPGAVWFLSDPWAAGDPFLTWGNHKIVERKPMLGPWASDFSRHDDNWEPPRQKDNPKFFDIPYEMSPEVIVTSCEPIGYPRSPVSKRVAYVDARNSMAASNIRYDRQGKLWSNFEMAHGQFKGGGKDGKRLILSADGKNPAWSWTYVHIYDFQNRRMSLCNHSKGAAGVEARFQADPEWLFNTYCTAQALQALGRA</sequence>
<dbReference type="EMBL" id="FOFS01000002">
    <property type="protein sequence ID" value="SEP89440.1"/>
    <property type="molecule type" value="Genomic_DNA"/>
</dbReference>